<reference evidence="2" key="1">
    <citation type="submission" date="2022-11" db="EMBL/GenBank/DDBJ databases">
        <authorList>
            <person name="Hyden B.L."/>
            <person name="Feng K."/>
            <person name="Yates T."/>
            <person name="Jawdy S."/>
            <person name="Smart L.B."/>
            <person name="Muchero W."/>
        </authorList>
    </citation>
    <scope>NUCLEOTIDE SEQUENCE</scope>
    <source>
        <tissue evidence="2">Shoot tip</tissue>
    </source>
</reference>
<dbReference type="EMBL" id="JAPFFL010000003">
    <property type="protein sequence ID" value="KAJ6737657.1"/>
    <property type="molecule type" value="Genomic_DNA"/>
</dbReference>
<dbReference type="AlphaFoldDB" id="A0A9Q0UWS3"/>
<gene>
    <name evidence="2" type="ORF">OIU85_019688</name>
</gene>
<keyword evidence="3" id="KW-1185">Reference proteome</keyword>
<feature type="region of interest" description="Disordered" evidence="1">
    <location>
        <begin position="39"/>
        <end position="76"/>
    </location>
</feature>
<reference evidence="2" key="2">
    <citation type="journal article" date="2023" name="Int. J. Mol. Sci.">
        <title>De Novo Assembly and Annotation of 11 Diverse Shrub Willow (Salix) Genomes Reveals Novel Gene Organization in Sex-Linked Regions.</title>
        <authorList>
            <person name="Hyden B."/>
            <person name="Feng K."/>
            <person name="Yates T.B."/>
            <person name="Jawdy S."/>
            <person name="Cereghino C."/>
            <person name="Smart L.B."/>
            <person name="Muchero W."/>
        </authorList>
    </citation>
    <scope>NUCLEOTIDE SEQUENCE [LARGE SCALE GENOMIC DNA]</scope>
    <source>
        <tissue evidence="2">Shoot tip</tissue>
    </source>
</reference>
<name>A0A9Q0UWS3_SALVM</name>
<protein>
    <submittedName>
        <fullName evidence="2">Uncharacterized protein</fullName>
    </submittedName>
</protein>
<evidence type="ECO:0000313" key="2">
    <source>
        <dbReference type="EMBL" id="KAJ6737657.1"/>
    </source>
</evidence>
<comment type="caution">
    <text evidence="2">The sequence shown here is derived from an EMBL/GenBank/DDBJ whole genome shotgun (WGS) entry which is preliminary data.</text>
</comment>
<proteinExistence type="predicted"/>
<evidence type="ECO:0000313" key="3">
    <source>
        <dbReference type="Proteomes" id="UP001151529"/>
    </source>
</evidence>
<organism evidence="2 3">
    <name type="scientific">Salix viminalis</name>
    <name type="common">Common osier</name>
    <name type="synonym">Basket willow</name>
    <dbReference type="NCBI Taxonomy" id="40686"/>
    <lineage>
        <taxon>Eukaryota</taxon>
        <taxon>Viridiplantae</taxon>
        <taxon>Streptophyta</taxon>
        <taxon>Embryophyta</taxon>
        <taxon>Tracheophyta</taxon>
        <taxon>Spermatophyta</taxon>
        <taxon>Magnoliopsida</taxon>
        <taxon>eudicotyledons</taxon>
        <taxon>Gunneridae</taxon>
        <taxon>Pentapetalae</taxon>
        <taxon>rosids</taxon>
        <taxon>fabids</taxon>
        <taxon>Malpighiales</taxon>
        <taxon>Salicaceae</taxon>
        <taxon>Saliceae</taxon>
        <taxon>Salix</taxon>
    </lineage>
</organism>
<dbReference type="Proteomes" id="UP001151529">
    <property type="component" value="Chromosome 5"/>
</dbReference>
<sequence length="76" mass="8525">MQDHSFGGDRDIFLLSCGIPWCQMIGWVLRMKKKGKEEEEEEGAVSVALEQPLDSSGDEYDSPSIMEEQPSFEASI</sequence>
<evidence type="ECO:0000256" key="1">
    <source>
        <dbReference type="SAM" id="MobiDB-lite"/>
    </source>
</evidence>
<accession>A0A9Q0UWS3</accession>